<dbReference type="Gene3D" id="3.40.50.720">
    <property type="entry name" value="NAD(P)-binding Rossmann-like Domain"/>
    <property type="match status" value="1"/>
</dbReference>
<feature type="domain" description="GFO/IDH/MocA-like oxidoreductase" evidence="4">
    <location>
        <begin position="134"/>
        <end position="246"/>
    </location>
</feature>
<accession>A0A2W5N1Z5</accession>
<evidence type="ECO:0000259" key="3">
    <source>
        <dbReference type="Pfam" id="PF01408"/>
    </source>
</evidence>
<dbReference type="PANTHER" id="PTHR22604">
    <property type="entry name" value="OXIDOREDUCTASES"/>
    <property type="match status" value="1"/>
</dbReference>
<dbReference type="InterPro" id="IPR036291">
    <property type="entry name" value="NAD(P)-bd_dom_sf"/>
</dbReference>
<dbReference type="GO" id="GO:0000166">
    <property type="term" value="F:nucleotide binding"/>
    <property type="evidence" value="ECO:0007669"/>
    <property type="project" value="InterPro"/>
</dbReference>
<dbReference type="InterPro" id="IPR055170">
    <property type="entry name" value="GFO_IDH_MocA-like_dom"/>
</dbReference>
<dbReference type="InterPro" id="IPR000683">
    <property type="entry name" value="Gfo/Idh/MocA-like_OxRdtase_N"/>
</dbReference>
<dbReference type="Pfam" id="PF22725">
    <property type="entry name" value="GFO_IDH_MocA_C3"/>
    <property type="match status" value="1"/>
</dbReference>
<sequence>MSKLRIGLLGGANIARQFTAAVAGSERLSVVSVASRSAEKAAAFAAENGIPGAHGSYEALLADPGVDAVYVPLPNNLHTEWAIKALEAGKHVLCEKPLALNADQVRAMFASAEASGRFLAEGYPWRAQPRTALLSRLLAEGAIGAVKQVAVSFSAPFSDPTNIRLRPEAGGGALLDLGTYCVSFLRLVAGARPIRVHAAADWAETGVDRGMVATLEFSGGVLATLNCSFAAAYQRTATVHGETGGLSTSWQNHTLSAADPILLWRGGANVVAAEALEAPAADGFRAEAESFAAAVAEGPAAWSGATAAESLDIALTLDALAASARTGAGVDLPRDRGEPA</sequence>
<dbReference type="GO" id="GO:0016491">
    <property type="term" value="F:oxidoreductase activity"/>
    <property type="evidence" value="ECO:0007669"/>
    <property type="project" value="UniProtKB-KW"/>
</dbReference>
<evidence type="ECO:0000313" key="6">
    <source>
        <dbReference type="Proteomes" id="UP000249185"/>
    </source>
</evidence>
<comment type="caution">
    <text evidence="5">The sequence shown here is derived from an EMBL/GenBank/DDBJ whole genome shotgun (WGS) entry which is preliminary data.</text>
</comment>
<dbReference type="EMBL" id="QFPW01000016">
    <property type="protein sequence ID" value="PZQ47482.1"/>
    <property type="molecule type" value="Genomic_DNA"/>
</dbReference>
<dbReference type="PANTHER" id="PTHR22604:SF105">
    <property type="entry name" value="TRANS-1,2-DIHYDROBENZENE-1,2-DIOL DEHYDROGENASE"/>
    <property type="match status" value="1"/>
</dbReference>
<dbReference type="SUPFAM" id="SSF55347">
    <property type="entry name" value="Glyceraldehyde-3-phosphate dehydrogenase-like, C-terminal domain"/>
    <property type="match status" value="1"/>
</dbReference>
<keyword evidence="2" id="KW-0560">Oxidoreductase</keyword>
<dbReference type="AlphaFoldDB" id="A0A2W5N1Z5"/>
<evidence type="ECO:0000256" key="1">
    <source>
        <dbReference type="ARBA" id="ARBA00010928"/>
    </source>
</evidence>
<gene>
    <name evidence="5" type="ORF">DI556_16645</name>
</gene>
<dbReference type="Pfam" id="PF01408">
    <property type="entry name" value="GFO_IDH_MocA"/>
    <property type="match status" value="1"/>
</dbReference>
<dbReference type="SUPFAM" id="SSF51735">
    <property type="entry name" value="NAD(P)-binding Rossmann-fold domains"/>
    <property type="match status" value="1"/>
</dbReference>
<name>A0A2W5N1Z5_RHOSU</name>
<evidence type="ECO:0000256" key="2">
    <source>
        <dbReference type="ARBA" id="ARBA00023002"/>
    </source>
</evidence>
<protein>
    <submittedName>
        <fullName evidence="5">Gfo/Idh/MocA family oxidoreductase</fullName>
    </submittedName>
</protein>
<dbReference type="Proteomes" id="UP000249185">
    <property type="component" value="Unassembled WGS sequence"/>
</dbReference>
<evidence type="ECO:0000259" key="4">
    <source>
        <dbReference type="Pfam" id="PF22725"/>
    </source>
</evidence>
<organism evidence="5 6">
    <name type="scientific">Rhodovulum sulfidophilum</name>
    <name type="common">Rhodobacter sulfidophilus</name>
    <dbReference type="NCBI Taxonomy" id="35806"/>
    <lineage>
        <taxon>Bacteria</taxon>
        <taxon>Pseudomonadati</taxon>
        <taxon>Pseudomonadota</taxon>
        <taxon>Alphaproteobacteria</taxon>
        <taxon>Rhodobacterales</taxon>
        <taxon>Paracoccaceae</taxon>
        <taxon>Rhodovulum</taxon>
    </lineage>
</organism>
<feature type="domain" description="Gfo/Idh/MocA-like oxidoreductase N-terminal" evidence="3">
    <location>
        <begin position="4"/>
        <end position="122"/>
    </location>
</feature>
<dbReference type="InterPro" id="IPR050984">
    <property type="entry name" value="Gfo/Idh/MocA_domain"/>
</dbReference>
<dbReference type="Gene3D" id="3.30.360.10">
    <property type="entry name" value="Dihydrodipicolinate Reductase, domain 2"/>
    <property type="match status" value="1"/>
</dbReference>
<comment type="similarity">
    <text evidence="1">Belongs to the Gfo/Idh/MocA family.</text>
</comment>
<proteinExistence type="inferred from homology"/>
<reference evidence="5 6" key="1">
    <citation type="submission" date="2017-08" db="EMBL/GenBank/DDBJ databases">
        <title>Infants hospitalized years apart are colonized by the same room-sourced microbial strains.</title>
        <authorList>
            <person name="Brooks B."/>
            <person name="Olm M.R."/>
            <person name="Firek B.A."/>
            <person name="Baker R."/>
            <person name="Thomas B.C."/>
            <person name="Morowitz M.J."/>
            <person name="Banfield J.F."/>
        </authorList>
    </citation>
    <scope>NUCLEOTIDE SEQUENCE [LARGE SCALE GENOMIC DNA]</scope>
    <source>
        <strain evidence="5">S2_005_002_R2_34</strain>
    </source>
</reference>
<evidence type="ECO:0000313" key="5">
    <source>
        <dbReference type="EMBL" id="PZQ47482.1"/>
    </source>
</evidence>